<evidence type="ECO:0008006" key="7">
    <source>
        <dbReference type="Google" id="ProtNLM"/>
    </source>
</evidence>
<evidence type="ECO:0000259" key="3">
    <source>
        <dbReference type="Pfam" id="PF16040"/>
    </source>
</evidence>
<protein>
    <recommendedName>
        <fullName evidence="7">E3 ubiquitin-protein ligase APD1-4 middle domain-containing protein</fullName>
    </recommendedName>
</protein>
<dbReference type="InterPro" id="IPR032010">
    <property type="entry name" value="APD1-4_M"/>
</dbReference>
<feature type="domain" description="E3 ubiquitin-protein ligase APD1-4 N-terminal" evidence="3">
    <location>
        <begin position="91"/>
        <end position="160"/>
    </location>
</feature>
<gene>
    <name evidence="6" type="ORF">g.22759</name>
    <name evidence="5" type="ORF">g.22761</name>
</gene>
<dbReference type="PANTHER" id="PTHR39077">
    <property type="entry name" value="DUF4793 DOMAIN-CONTAINING PROTEIN"/>
    <property type="match status" value="1"/>
</dbReference>
<feature type="compositionally biased region" description="Basic and acidic residues" evidence="1">
    <location>
        <begin position="378"/>
        <end position="405"/>
    </location>
</feature>
<evidence type="ECO:0000256" key="1">
    <source>
        <dbReference type="SAM" id="MobiDB-lite"/>
    </source>
</evidence>
<accession>A0A1B6DZJ1</accession>
<dbReference type="Pfam" id="PF16040">
    <property type="entry name" value="APD1-4_N"/>
    <property type="match status" value="1"/>
</dbReference>
<reference evidence="5" key="1">
    <citation type="submission" date="2015-12" db="EMBL/GenBank/DDBJ databases">
        <title>De novo transcriptome assembly of four potential Pierce s Disease insect vectors from Arizona vineyards.</title>
        <authorList>
            <person name="Tassone E.E."/>
        </authorList>
    </citation>
    <scope>NUCLEOTIDE SEQUENCE</scope>
</reference>
<feature type="transmembrane region" description="Helical" evidence="2">
    <location>
        <begin position="547"/>
        <end position="565"/>
    </location>
</feature>
<dbReference type="Pfam" id="PF16041">
    <property type="entry name" value="APD1-4_M"/>
    <property type="match status" value="1"/>
</dbReference>
<evidence type="ECO:0000313" key="5">
    <source>
        <dbReference type="EMBL" id="JAS31098.1"/>
    </source>
</evidence>
<dbReference type="EMBL" id="GEDC01004333">
    <property type="protein sequence ID" value="JAS32965.1"/>
    <property type="molecule type" value="Transcribed_RNA"/>
</dbReference>
<keyword evidence="2" id="KW-1133">Transmembrane helix</keyword>
<name>A0A1B6DZJ1_9HEMI</name>
<feature type="region of interest" description="Disordered" evidence="1">
    <location>
        <begin position="313"/>
        <end position="340"/>
    </location>
</feature>
<feature type="transmembrane region" description="Helical" evidence="2">
    <location>
        <begin position="33"/>
        <end position="54"/>
    </location>
</feature>
<dbReference type="InterPro" id="IPR032008">
    <property type="entry name" value="APD1-4_N"/>
</dbReference>
<feature type="region of interest" description="Disordered" evidence="1">
    <location>
        <begin position="360"/>
        <end position="409"/>
    </location>
</feature>
<sequence length="566" mass="64329">MPTGGWKPIRSRSISYSESQRAKQNPLAGPLRVVRLCVLSIVFPGLLLGVPLYMRYNVYTQQFYPIGMSDIRLLDSRISTVWCQKQVVWSNATYNAYLLSDRPEILAETKHVSMTRQLVLDDDMKEYWGFYLLKGSTITVSACVRWPGASLIMIRGHKHLKQCAYIGDNSSEELDELEEAAEEMNNTSDDPSNKPHEMKKIMEGVVVYNHTNVKFGSSDVSNSYHRAYTSHGMRLDKKAAHVHLTYADQIINPKQKHKKGSDFYQLHPEYVVPSVPKAPETSRELYEDLLKKLNKMGNKGKALLEKLNQELQNQNATESDAAVEGPVTTEGTMSTAPSYHPKQNLALNFKGRKRELGLDGRLQSELTRHDEDEDHAMEEEAAREPDGISEIHGKINETNPHDKSNSEFWSSFSSSEERLLQCEGLLLNLPLTPHRKCEPQRPLSQLAMAAAPNTMTYTVPSNGYYFFVFNSENEIQSNFIHVHFRLEKTTYNISQTRESCKNQTGPCSLPLKFWSNDKVVIELPVRKNDSLWNQEFLAVSTCEPRTSIYIGCVIAVPLLIILFAFQ</sequence>
<dbReference type="EMBL" id="GEDC01006200">
    <property type="protein sequence ID" value="JAS31098.1"/>
    <property type="molecule type" value="Transcribed_RNA"/>
</dbReference>
<evidence type="ECO:0000256" key="2">
    <source>
        <dbReference type="SAM" id="Phobius"/>
    </source>
</evidence>
<dbReference type="PANTHER" id="PTHR39077:SF1">
    <property type="entry name" value="E3 UBIQUITIN-PROTEIN LIGASE APD1-4 MIDDLE DOMAIN-CONTAINING PROTEIN"/>
    <property type="match status" value="1"/>
</dbReference>
<keyword evidence="2" id="KW-0472">Membrane</keyword>
<feature type="domain" description="E3 ubiquitin-protein ligase APD1-4 middle" evidence="4">
    <location>
        <begin position="455"/>
        <end position="562"/>
    </location>
</feature>
<organism evidence="5">
    <name type="scientific">Clastoptera arizonana</name>
    <name type="common">Arizona spittle bug</name>
    <dbReference type="NCBI Taxonomy" id="38151"/>
    <lineage>
        <taxon>Eukaryota</taxon>
        <taxon>Metazoa</taxon>
        <taxon>Ecdysozoa</taxon>
        <taxon>Arthropoda</taxon>
        <taxon>Hexapoda</taxon>
        <taxon>Insecta</taxon>
        <taxon>Pterygota</taxon>
        <taxon>Neoptera</taxon>
        <taxon>Paraneoptera</taxon>
        <taxon>Hemiptera</taxon>
        <taxon>Auchenorrhyncha</taxon>
        <taxon>Cercopoidea</taxon>
        <taxon>Clastopteridae</taxon>
        <taxon>Clastoptera</taxon>
    </lineage>
</organism>
<dbReference type="AlphaFoldDB" id="A0A1B6DZJ1"/>
<evidence type="ECO:0000259" key="4">
    <source>
        <dbReference type="Pfam" id="PF16041"/>
    </source>
</evidence>
<proteinExistence type="predicted"/>
<keyword evidence="2" id="KW-0812">Transmembrane</keyword>
<evidence type="ECO:0000313" key="6">
    <source>
        <dbReference type="EMBL" id="JAS32965.1"/>
    </source>
</evidence>